<dbReference type="Gene3D" id="1.10.357.10">
    <property type="entry name" value="Tetracycline Repressor, domain 2"/>
    <property type="match status" value="1"/>
</dbReference>
<dbReference type="PANTHER" id="PTHR30055:SF235">
    <property type="entry name" value="TRANSCRIPTIONAL REGULATORY PROTEIN"/>
    <property type="match status" value="1"/>
</dbReference>
<dbReference type="EMBL" id="JACHXJ010000004">
    <property type="protein sequence ID" value="MBB3130371.1"/>
    <property type="molecule type" value="Genomic_DNA"/>
</dbReference>
<evidence type="ECO:0000313" key="5">
    <source>
        <dbReference type="Proteomes" id="UP000517523"/>
    </source>
</evidence>
<dbReference type="SUPFAM" id="SSF46689">
    <property type="entry name" value="Homeodomain-like"/>
    <property type="match status" value="1"/>
</dbReference>
<dbReference type="Proteomes" id="UP000517523">
    <property type="component" value="Unassembled WGS sequence"/>
</dbReference>
<dbReference type="PRINTS" id="PR00455">
    <property type="entry name" value="HTHTETR"/>
</dbReference>
<keyword evidence="1 2" id="KW-0238">DNA-binding</keyword>
<accession>A0A839TV34</accession>
<evidence type="ECO:0000259" key="3">
    <source>
        <dbReference type="PROSITE" id="PS50977"/>
    </source>
</evidence>
<name>A0A839TV34_9BACL</name>
<dbReference type="RefSeq" id="WP_183584465.1">
    <property type="nucleotide sequence ID" value="NZ_JACHXJ010000004.1"/>
</dbReference>
<dbReference type="GO" id="GO:0003700">
    <property type="term" value="F:DNA-binding transcription factor activity"/>
    <property type="evidence" value="ECO:0007669"/>
    <property type="project" value="TreeGrafter"/>
</dbReference>
<comment type="caution">
    <text evidence="4">The sequence shown here is derived from an EMBL/GenBank/DDBJ whole genome shotgun (WGS) entry which is preliminary data.</text>
</comment>
<sequence length="210" mass="24458">MKEPMKEDTTGHTSGTDTKHDILQATVELIRDEGIECATLRRIAAKADTNLALVNYHFGSKEKLITQAIRSLVLTFEDVFSALEDETMPAKERLKQFFYRYVRHLQEYPGLVRQMIDQTRVIFESQHEYSHYCKVMKTQRLIGTVREITGEEDDDNIRKMLMQLYGAIFFPVIMKSFLAEGDEDMAPAIHIAPLEEQIDTLFEHYFHQYS</sequence>
<gene>
    <name evidence="4" type="ORF">FHS19_005076</name>
</gene>
<proteinExistence type="predicted"/>
<feature type="DNA-binding region" description="H-T-H motif" evidence="2">
    <location>
        <begin position="39"/>
        <end position="58"/>
    </location>
</feature>
<dbReference type="InterPro" id="IPR050109">
    <property type="entry name" value="HTH-type_TetR-like_transc_reg"/>
</dbReference>
<dbReference type="GO" id="GO:0000976">
    <property type="term" value="F:transcription cis-regulatory region binding"/>
    <property type="evidence" value="ECO:0007669"/>
    <property type="project" value="TreeGrafter"/>
</dbReference>
<dbReference type="Pfam" id="PF00440">
    <property type="entry name" value="TetR_N"/>
    <property type="match status" value="1"/>
</dbReference>
<protein>
    <submittedName>
        <fullName evidence="4">AcrR family transcriptional regulator</fullName>
    </submittedName>
</protein>
<dbReference type="InterPro" id="IPR009057">
    <property type="entry name" value="Homeodomain-like_sf"/>
</dbReference>
<reference evidence="4 5" key="1">
    <citation type="submission" date="2020-08" db="EMBL/GenBank/DDBJ databases">
        <title>Genomic Encyclopedia of Type Strains, Phase III (KMG-III): the genomes of soil and plant-associated and newly described type strains.</title>
        <authorList>
            <person name="Whitman W."/>
        </authorList>
    </citation>
    <scope>NUCLEOTIDE SEQUENCE [LARGE SCALE GENOMIC DNA]</scope>
    <source>
        <strain evidence="4 5">CECT 5831</strain>
    </source>
</reference>
<evidence type="ECO:0000256" key="2">
    <source>
        <dbReference type="PROSITE-ProRule" id="PRU00335"/>
    </source>
</evidence>
<dbReference type="InterPro" id="IPR001647">
    <property type="entry name" value="HTH_TetR"/>
</dbReference>
<dbReference type="PROSITE" id="PS50977">
    <property type="entry name" value="HTH_TETR_2"/>
    <property type="match status" value="1"/>
</dbReference>
<organism evidence="4 5">
    <name type="scientific">Paenibacillus rhizosphaerae</name>
    <dbReference type="NCBI Taxonomy" id="297318"/>
    <lineage>
        <taxon>Bacteria</taxon>
        <taxon>Bacillati</taxon>
        <taxon>Bacillota</taxon>
        <taxon>Bacilli</taxon>
        <taxon>Bacillales</taxon>
        <taxon>Paenibacillaceae</taxon>
        <taxon>Paenibacillus</taxon>
    </lineage>
</organism>
<dbReference type="PANTHER" id="PTHR30055">
    <property type="entry name" value="HTH-TYPE TRANSCRIPTIONAL REGULATOR RUTR"/>
    <property type="match status" value="1"/>
</dbReference>
<evidence type="ECO:0000256" key="1">
    <source>
        <dbReference type="ARBA" id="ARBA00023125"/>
    </source>
</evidence>
<feature type="domain" description="HTH tetR-type" evidence="3">
    <location>
        <begin position="16"/>
        <end position="76"/>
    </location>
</feature>
<evidence type="ECO:0000313" key="4">
    <source>
        <dbReference type="EMBL" id="MBB3130371.1"/>
    </source>
</evidence>
<dbReference type="AlphaFoldDB" id="A0A839TV34"/>